<keyword evidence="5" id="KW-0406">Ion transport</keyword>
<evidence type="ECO:0000256" key="4">
    <source>
        <dbReference type="ARBA" id="ARBA00022989"/>
    </source>
</evidence>
<keyword evidence="10" id="KW-1185">Reference proteome</keyword>
<feature type="transmembrane region" description="Helical" evidence="8">
    <location>
        <begin position="282"/>
        <end position="298"/>
    </location>
</feature>
<keyword evidence="2" id="KW-0813">Transport</keyword>
<accession>A0A8J2HQ45</accession>
<proteinExistence type="predicted"/>
<feature type="transmembrane region" description="Helical" evidence="8">
    <location>
        <begin position="425"/>
        <end position="445"/>
    </location>
</feature>
<protein>
    <submittedName>
        <fullName evidence="9">Similar to CLCN3: H( )/Cl(-) exchange transporter 3 (Pongo abelii)</fullName>
    </submittedName>
</protein>
<keyword evidence="6 8" id="KW-0472">Membrane</keyword>
<comment type="caution">
    <text evidence="9">The sequence shown here is derived from an EMBL/GenBank/DDBJ whole genome shotgun (WGS) entry which is preliminary data.</text>
</comment>
<evidence type="ECO:0000256" key="8">
    <source>
        <dbReference type="SAM" id="Phobius"/>
    </source>
</evidence>
<dbReference type="GO" id="GO:0008021">
    <property type="term" value="C:synaptic vesicle"/>
    <property type="evidence" value="ECO:0007669"/>
    <property type="project" value="TreeGrafter"/>
</dbReference>
<keyword evidence="3 8" id="KW-0812">Transmembrane</keyword>
<dbReference type="PANTHER" id="PTHR45711:SF6">
    <property type="entry name" value="CHLORIDE CHANNEL PROTEIN"/>
    <property type="match status" value="1"/>
</dbReference>
<evidence type="ECO:0000256" key="5">
    <source>
        <dbReference type="ARBA" id="ARBA00023065"/>
    </source>
</evidence>
<evidence type="ECO:0000256" key="3">
    <source>
        <dbReference type="ARBA" id="ARBA00022692"/>
    </source>
</evidence>
<comment type="subcellular location">
    <subcellularLocation>
        <location evidence="1">Membrane</location>
        <topology evidence="1">Multi-pass membrane protein</topology>
    </subcellularLocation>
</comment>
<dbReference type="InterPro" id="IPR001807">
    <property type="entry name" value="ClC"/>
</dbReference>
<evidence type="ECO:0000313" key="10">
    <source>
        <dbReference type="Proteomes" id="UP000786811"/>
    </source>
</evidence>
<dbReference type="PRINTS" id="PR00762">
    <property type="entry name" value="CLCHANNEL"/>
</dbReference>
<dbReference type="AlphaFoldDB" id="A0A8J2HQ45"/>
<feature type="transmembrane region" description="Helical" evidence="8">
    <location>
        <begin position="208"/>
        <end position="233"/>
    </location>
</feature>
<name>A0A8J2HQ45_COTCN</name>
<keyword evidence="4 8" id="KW-1133">Transmembrane helix</keyword>
<dbReference type="Pfam" id="PF00654">
    <property type="entry name" value="Voltage_CLC"/>
    <property type="match status" value="1"/>
</dbReference>
<dbReference type="GO" id="GO:0005247">
    <property type="term" value="F:voltage-gated chloride channel activity"/>
    <property type="evidence" value="ECO:0007669"/>
    <property type="project" value="TreeGrafter"/>
</dbReference>
<evidence type="ECO:0000256" key="6">
    <source>
        <dbReference type="ARBA" id="ARBA00023136"/>
    </source>
</evidence>
<gene>
    <name evidence="9" type="ORF">HICCMSTLAB_LOCUS12317</name>
</gene>
<dbReference type="SUPFAM" id="SSF81340">
    <property type="entry name" value="Clc chloride channel"/>
    <property type="match status" value="1"/>
</dbReference>
<dbReference type="OrthoDB" id="44789at2759"/>
<sequence>MCYAVKMKFFVPICKLDQGNNMEKFPLKGTSSLSNFSHNTAVSSPVLGTTYNSVSAAQTTNGLDGNGDARLRSSALNRAGSLSSGDDMGDQSHQATRDRMRHRYIIKKKHDSIWDLVKGAHDAWSGWLCVLLVGLFTGVAAGVVDIGASWMTDLKFGICPGAFWLNKEQCCWSYSDSIFDDGNCSQWMEWAEIFGQSKEGAGHYIVSYFFYIAWALLFASLSASLVRMFAPYACGSGIPEIKTILSGFIIRGYLGKWTLIIKSVGLILSVSAGLSLGKEGPMVHIACCIGNIFSYLFPKYGRNEAKKREILSAAAAAGVSVAFGAPIGGVLFSLEEVSYYFPLKTLWRSFFCALIAAFVLRSINPFGNEHSVLFYVEYNKPWIFFELIPFVMLGIIGGVIAALFIKANLFWCRYRKTSKLGQYPVTEVLVVTVITAVIAFPNPYTKMMTISEISRISIQQLKLLELNQEFTKPYGF</sequence>
<feature type="transmembrane region" description="Helical" evidence="8">
    <location>
        <begin position="383"/>
        <end position="405"/>
    </location>
</feature>
<dbReference type="Proteomes" id="UP000786811">
    <property type="component" value="Unassembled WGS sequence"/>
</dbReference>
<feature type="transmembrane region" description="Helical" evidence="8">
    <location>
        <begin position="346"/>
        <end position="363"/>
    </location>
</feature>
<dbReference type="GO" id="GO:0005769">
    <property type="term" value="C:early endosome"/>
    <property type="evidence" value="ECO:0007669"/>
    <property type="project" value="TreeGrafter"/>
</dbReference>
<evidence type="ECO:0000313" key="9">
    <source>
        <dbReference type="EMBL" id="CAG5106553.1"/>
    </source>
</evidence>
<organism evidence="9 10">
    <name type="scientific">Cotesia congregata</name>
    <name type="common">Parasitoid wasp</name>
    <name type="synonym">Apanteles congregatus</name>
    <dbReference type="NCBI Taxonomy" id="51543"/>
    <lineage>
        <taxon>Eukaryota</taxon>
        <taxon>Metazoa</taxon>
        <taxon>Ecdysozoa</taxon>
        <taxon>Arthropoda</taxon>
        <taxon>Hexapoda</taxon>
        <taxon>Insecta</taxon>
        <taxon>Pterygota</taxon>
        <taxon>Neoptera</taxon>
        <taxon>Endopterygota</taxon>
        <taxon>Hymenoptera</taxon>
        <taxon>Apocrita</taxon>
        <taxon>Ichneumonoidea</taxon>
        <taxon>Braconidae</taxon>
        <taxon>Microgastrinae</taxon>
        <taxon>Cotesia</taxon>
    </lineage>
</organism>
<feature type="transmembrane region" description="Helical" evidence="8">
    <location>
        <begin position="254"/>
        <end position="276"/>
    </location>
</feature>
<dbReference type="Gene3D" id="1.10.3080.10">
    <property type="entry name" value="Clc chloride channel"/>
    <property type="match status" value="1"/>
</dbReference>
<evidence type="ECO:0000256" key="7">
    <source>
        <dbReference type="ARBA" id="ARBA00023214"/>
    </source>
</evidence>
<feature type="transmembrane region" description="Helical" evidence="8">
    <location>
        <begin position="124"/>
        <end position="144"/>
    </location>
</feature>
<dbReference type="EMBL" id="CAJNRD030001124">
    <property type="protein sequence ID" value="CAG5106553.1"/>
    <property type="molecule type" value="Genomic_DNA"/>
</dbReference>
<dbReference type="InterPro" id="IPR014743">
    <property type="entry name" value="Cl-channel_core"/>
</dbReference>
<evidence type="ECO:0000256" key="2">
    <source>
        <dbReference type="ARBA" id="ARBA00022448"/>
    </source>
</evidence>
<dbReference type="GO" id="GO:0005886">
    <property type="term" value="C:plasma membrane"/>
    <property type="evidence" value="ECO:0007669"/>
    <property type="project" value="TreeGrafter"/>
</dbReference>
<dbReference type="PANTHER" id="PTHR45711">
    <property type="entry name" value="CHLORIDE CHANNEL PROTEIN"/>
    <property type="match status" value="1"/>
</dbReference>
<evidence type="ECO:0000256" key="1">
    <source>
        <dbReference type="ARBA" id="ARBA00004141"/>
    </source>
</evidence>
<dbReference type="GO" id="GO:0005794">
    <property type="term" value="C:Golgi apparatus"/>
    <property type="evidence" value="ECO:0007669"/>
    <property type="project" value="TreeGrafter"/>
</dbReference>
<reference evidence="9" key="1">
    <citation type="submission" date="2021-04" db="EMBL/GenBank/DDBJ databases">
        <authorList>
            <person name="Chebbi M.A.C M."/>
        </authorList>
    </citation>
    <scope>NUCLEOTIDE SEQUENCE</scope>
</reference>
<keyword evidence="7" id="KW-0868">Chloride</keyword>
<feature type="transmembrane region" description="Helical" evidence="8">
    <location>
        <begin position="310"/>
        <end position="334"/>
    </location>
</feature>